<evidence type="ECO:0000313" key="3">
    <source>
        <dbReference type="Proteomes" id="UP000305131"/>
    </source>
</evidence>
<protein>
    <submittedName>
        <fullName evidence="2">Uncharacterized protein</fullName>
    </submittedName>
</protein>
<accession>A0A6C1KJ66</accession>
<dbReference type="RefSeq" id="WP_138398180.1">
    <property type="nucleotide sequence ID" value="NZ_JBAFVI010000015.1"/>
</dbReference>
<evidence type="ECO:0000313" key="2">
    <source>
        <dbReference type="EMBL" id="TLX44329.1"/>
    </source>
</evidence>
<name>A0A6C1KJ66_XANAU</name>
<proteinExistence type="predicted"/>
<gene>
    <name evidence="2" type="ORF">FBQ73_03765</name>
</gene>
<dbReference type="AlphaFoldDB" id="A0A6C1KJ66"/>
<organism evidence="2 3">
    <name type="scientific">Xanthobacter autotrophicus</name>
    <dbReference type="NCBI Taxonomy" id="280"/>
    <lineage>
        <taxon>Bacteria</taxon>
        <taxon>Pseudomonadati</taxon>
        <taxon>Pseudomonadota</taxon>
        <taxon>Alphaproteobacteria</taxon>
        <taxon>Hyphomicrobiales</taxon>
        <taxon>Xanthobacteraceae</taxon>
        <taxon>Xanthobacter</taxon>
    </lineage>
</organism>
<reference evidence="2 3" key="1">
    <citation type="submission" date="2019-05" db="EMBL/GenBank/DDBJ databases">
        <authorList>
            <person name="Zhou X."/>
        </authorList>
    </citation>
    <scope>NUCLEOTIDE SEQUENCE [LARGE SCALE GENOMIC DNA]</scope>
    <source>
        <strain evidence="2 3">DSM 432</strain>
    </source>
</reference>
<evidence type="ECO:0000256" key="1">
    <source>
        <dbReference type="SAM" id="MobiDB-lite"/>
    </source>
</evidence>
<feature type="region of interest" description="Disordered" evidence="1">
    <location>
        <begin position="1"/>
        <end position="25"/>
    </location>
</feature>
<sequence>MAAIETASGAPASQASATRPRPTRDWLERADGVAPEAWLAARSTPPADPARMAALLKEADTLFDETPRMLANRTAQLQRMLAEKALMEAPQDLLEDFIRLAREDGRTRGRFGFGDLCQHYFNLRAAGLGRGAALEALALARAGQESRAP</sequence>
<dbReference type="Proteomes" id="UP000305131">
    <property type="component" value="Unassembled WGS sequence"/>
</dbReference>
<dbReference type="OrthoDB" id="5609383at2"/>
<comment type="caution">
    <text evidence="2">The sequence shown here is derived from an EMBL/GenBank/DDBJ whole genome shotgun (WGS) entry which is preliminary data.</text>
</comment>
<dbReference type="EMBL" id="VAUP01000010">
    <property type="protein sequence ID" value="TLX44329.1"/>
    <property type="molecule type" value="Genomic_DNA"/>
</dbReference>
<dbReference type="GeneID" id="95772572"/>